<dbReference type="Gene3D" id="3.40.50.2300">
    <property type="match status" value="1"/>
</dbReference>
<evidence type="ECO:0000256" key="1">
    <source>
        <dbReference type="ARBA" id="ARBA00000085"/>
    </source>
</evidence>
<evidence type="ECO:0000259" key="6">
    <source>
        <dbReference type="PROSITE" id="PS50110"/>
    </source>
</evidence>
<proteinExistence type="predicted"/>
<dbReference type="InterPro" id="IPR004358">
    <property type="entry name" value="Sig_transdc_His_kin-like_C"/>
</dbReference>
<dbReference type="InterPro" id="IPR036890">
    <property type="entry name" value="HATPase_C_sf"/>
</dbReference>
<dbReference type="InterPro" id="IPR003594">
    <property type="entry name" value="HATPase_dom"/>
</dbReference>
<dbReference type="InterPro" id="IPR001789">
    <property type="entry name" value="Sig_transdc_resp-reg_receiver"/>
</dbReference>
<dbReference type="PROSITE" id="PS50110">
    <property type="entry name" value="RESPONSE_REGULATORY"/>
    <property type="match status" value="1"/>
</dbReference>
<dbReference type="EC" id="2.7.13.3" evidence="2"/>
<dbReference type="CDD" id="cd00075">
    <property type="entry name" value="HATPase"/>
    <property type="match status" value="1"/>
</dbReference>
<dbReference type="PANTHER" id="PTHR43547">
    <property type="entry name" value="TWO-COMPONENT HISTIDINE KINASE"/>
    <property type="match status" value="1"/>
</dbReference>
<evidence type="ECO:0000256" key="2">
    <source>
        <dbReference type="ARBA" id="ARBA00012438"/>
    </source>
</evidence>
<sequence length="371" mass="42248">MDDKKELKILMLEDNLDDVSIIEHVLRKENLTFSYQCVDTREEFNDAIRMYKPDVILSDHGLPGFNSREALKICLQEARHVPFILVTGTVSEEYAVSCLHDGADDYILKSNLSRLPTAIVNAVKKRKIERLKRKARLALKRQNIELLKVNKELDSFVYSVSHNLRGPLASVMGLLSLTTDQRDYKILDSLHTMMATSITKLDDTLSEILEYYQNARSDVQIEEINWSSIIQTSLSKLDYLDKDNQVKKSISINADVPFYSDHDRISIIFTNLLSNAISYSDNKKISYVNVRVYATEESAVVTIQDNGIGIRDDVMPKIFNMFYRGTERSRGAGLGLYTVKETIAKLKGNIEITSSFGRETTVHLTIPQVEH</sequence>
<dbReference type="Gene3D" id="3.30.565.10">
    <property type="entry name" value="Histidine kinase-like ATPase, C-terminal domain"/>
    <property type="match status" value="1"/>
</dbReference>
<dbReference type="Gene3D" id="1.10.287.130">
    <property type="match status" value="1"/>
</dbReference>
<dbReference type="PANTHER" id="PTHR43547:SF2">
    <property type="entry name" value="HYBRID SIGNAL TRANSDUCTION HISTIDINE KINASE C"/>
    <property type="match status" value="1"/>
</dbReference>
<comment type="caution">
    <text evidence="7">The sequence shown here is derived from an EMBL/GenBank/DDBJ whole genome shotgun (WGS) entry which is preliminary data.</text>
</comment>
<gene>
    <name evidence="7" type="ORF">ACFQ21_01480</name>
</gene>
<dbReference type="RefSeq" id="WP_377573795.1">
    <property type="nucleotide sequence ID" value="NZ_JBHTKA010000001.1"/>
</dbReference>
<keyword evidence="3 4" id="KW-0597">Phosphoprotein</keyword>
<dbReference type="SUPFAM" id="SSF52172">
    <property type="entry name" value="CheY-like"/>
    <property type="match status" value="1"/>
</dbReference>
<dbReference type="Proteomes" id="UP001597112">
    <property type="component" value="Unassembled WGS sequence"/>
</dbReference>
<evidence type="ECO:0000259" key="5">
    <source>
        <dbReference type="PROSITE" id="PS50109"/>
    </source>
</evidence>
<dbReference type="Pfam" id="PF00072">
    <property type="entry name" value="Response_reg"/>
    <property type="match status" value="1"/>
</dbReference>
<dbReference type="PROSITE" id="PS50109">
    <property type="entry name" value="HIS_KIN"/>
    <property type="match status" value="1"/>
</dbReference>
<dbReference type="GO" id="GO:0005524">
    <property type="term" value="F:ATP binding"/>
    <property type="evidence" value="ECO:0007669"/>
    <property type="project" value="UniProtKB-KW"/>
</dbReference>
<protein>
    <recommendedName>
        <fullName evidence="2">histidine kinase</fullName>
        <ecNumber evidence="2">2.7.13.3</ecNumber>
    </recommendedName>
</protein>
<dbReference type="EMBL" id="JBHTKA010000001">
    <property type="protein sequence ID" value="MFD0997948.1"/>
    <property type="molecule type" value="Genomic_DNA"/>
</dbReference>
<keyword evidence="7" id="KW-0067">ATP-binding</keyword>
<dbReference type="SMART" id="SM00387">
    <property type="entry name" value="HATPase_c"/>
    <property type="match status" value="1"/>
</dbReference>
<evidence type="ECO:0000256" key="4">
    <source>
        <dbReference type="PROSITE-ProRule" id="PRU00169"/>
    </source>
</evidence>
<dbReference type="Pfam" id="PF02518">
    <property type="entry name" value="HATPase_c"/>
    <property type="match status" value="1"/>
</dbReference>
<feature type="domain" description="Response regulatory" evidence="6">
    <location>
        <begin position="8"/>
        <end position="124"/>
    </location>
</feature>
<comment type="catalytic activity">
    <reaction evidence="1">
        <text>ATP + protein L-histidine = ADP + protein N-phospho-L-histidine.</text>
        <dbReference type="EC" id="2.7.13.3"/>
    </reaction>
</comment>
<dbReference type="InterPro" id="IPR011006">
    <property type="entry name" value="CheY-like_superfamily"/>
</dbReference>
<feature type="domain" description="Histidine kinase" evidence="5">
    <location>
        <begin position="159"/>
        <end position="370"/>
    </location>
</feature>
<feature type="modified residue" description="4-aspartylphosphate" evidence="4">
    <location>
        <position position="59"/>
    </location>
</feature>
<organism evidence="7 8">
    <name type="scientific">Ohtaekwangia kribbensis</name>
    <dbReference type="NCBI Taxonomy" id="688913"/>
    <lineage>
        <taxon>Bacteria</taxon>
        <taxon>Pseudomonadati</taxon>
        <taxon>Bacteroidota</taxon>
        <taxon>Cytophagia</taxon>
        <taxon>Cytophagales</taxon>
        <taxon>Fulvivirgaceae</taxon>
        <taxon>Ohtaekwangia</taxon>
    </lineage>
</organism>
<dbReference type="SUPFAM" id="SSF55874">
    <property type="entry name" value="ATPase domain of HSP90 chaperone/DNA topoisomerase II/histidine kinase"/>
    <property type="match status" value="1"/>
</dbReference>
<evidence type="ECO:0000256" key="3">
    <source>
        <dbReference type="ARBA" id="ARBA00022553"/>
    </source>
</evidence>
<dbReference type="PRINTS" id="PR00344">
    <property type="entry name" value="BCTRLSENSOR"/>
</dbReference>
<dbReference type="InterPro" id="IPR005467">
    <property type="entry name" value="His_kinase_dom"/>
</dbReference>
<keyword evidence="7" id="KW-0547">Nucleotide-binding</keyword>
<evidence type="ECO:0000313" key="7">
    <source>
        <dbReference type="EMBL" id="MFD0997948.1"/>
    </source>
</evidence>
<dbReference type="SMART" id="SM00448">
    <property type="entry name" value="REC"/>
    <property type="match status" value="1"/>
</dbReference>
<accession>A0ABW3JY64</accession>
<keyword evidence="8" id="KW-1185">Reference proteome</keyword>
<evidence type="ECO:0000313" key="8">
    <source>
        <dbReference type="Proteomes" id="UP001597112"/>
    </source>
</evidence>
<name>A0ABW3JY64_9BACT</name>
<reference evidence="8" key="1">
    <citation type="journal article" date="2019" name="Int. J. Syst. Evol. Microbiol.">
        <title>The Global Catalogue of Microorganisms (GCM) 10K type strain sequencing project: providing services to taxonomists for standard genome sequencing and annotation.</title>
        <authorList>
            <consortium name="The Broad Institute Genomics Platform"/>
            <consortium name="The Broad Institute Genome Sequencing Center for Infectious Disease"/>
            <person name="Wu L."/>
            <person name="Ma J."/>
        </authorList>
    </citation>
    <scope>NUCLEOTIDE SEQUENCE [LARGE SCALE GENOMIC DNA]</scope>
    <source>
        <strain evidence="8">CCUG 58938</strain>
    </source>
</reference>
<dbReference type="CDD" id="cd00156">
    <property type="entry name" value="REC"/>
    <property type="match status" value="1"/>
</dbReference>